<dbReference type="GO" id="GO:0055036">
    <property type="term" value="C:virion membrane"/>
    <property type="evidence" value="ECO:0007669"/>
    <property type="project" value="UniProtKB-SubCell"/>
</dbReference>
<comment type="subcellular location">
    <subcellularLocation>
        <location evidence="1 16">Virion membrane</location>
        <topology evidence="1 16">Single-pass type III membrane protein</topology>
    </subcellularLocation>
</comment>
<evidence type="ECO:0000256" key="2">
    <source>
        <dbReference type="ARBA" id="ARBA00010351"/>
    </source>
</evidence>
<name>A0A2R3ZIA4_9INFB</name>
<evidence type="ECO:0000313" key="27">
    <source>
        <dbReference type="EMBL" id="AZY32075.1"/>
    </source>
</evidence>
<keyword evidence="12 16" id="KW-0472">Membrane</keyword>
<dbReference type="GO" id="GO:0015267">
    <property type="term" value="F:channel activity"/>
    <property type="evidence" value="ECO:0007669"/>
    <property type="project" value="UniProtKB-KW"/>
</dbReference>
<evidence type="ECO:0000256" key="5">
    <source>
        <dbReference type="ARBA" id="ARBA00022692"/>
    </source>
</evidence>
<evidence type="ECO:0000256" key="11">
    <source>
        <dbReference type="ARBA" id="ARBA00023065"/>
    </source>
</evidence>
<evidence type="ECO:0000256" key="7">
    <source>
        <dbReference type="ARBA" id="ARBA00022844"/>
    </source>
</evidence>
<keyword evidence="13" id="KW-0325">Glycoprotein</keyword>
<dbReference type="EMBL" id="MK469128">
    <property type="protein sequence ID" value="QAX89800.1"/>
    <property type="molecule type" value="Viral_cRNA"/>
</dbReference>
<sequence length="103" mass="11255">MNNATFNYTNVNLISHIRGSAIITICVSFIVILTIFGYIAKIFTNRSNCTNDAIGLCKRIKCPGCEPFYNKRGDTSSPRTGVDVPSFILPGLNLSESTPNQPP</sequence>
<dbReference type="EMBL" id="MH585376">
    <property type="protein sequence ID" value="AXA17895.1"/>
    <property type="molecule type" value="Viral_cRNA"/>
</dbReference>
<dbReference type="EMBL" id="MH583881">
    <property type="protein sequence ID" value="AXA15832.1"/>
    <property type="molecule type" value="Viral_cRNA"/>
</dbReference>
<dbReference type="GO" id="GO:0033644">
    <property type="term" value="C:host cell membrane"/>
    <property type="evidence" value="ECO:0007669"/>
    <property type="project" value="UniProtKB-KW"/>
</dbReference>
<keyword evidence="9 16" id="KW-1133">Transmembrane helix</keyword>
<evidence type="ECO:0000256" key="15">
    <source>
        <dbReference type="ARBA" id="ARBA00024649"/>
    </source>
</evidence>
<dbReference type="EMBL" id="MH130989">
    <property type="protein sequence ID" value="AVR50205.1"/>
    <property type="molecule type" value="Viral_cRNA"/>
</dbReference>
<evidence type="ECO:0000313" key="24">
    <source>
        <dbReference type="EMBL" id="AXA17478.1"/>
    </source>
</evidence>
<keyword evidence="10 16" id="KW-1182">Viral ion channel</keyword>
<gene>
    <name evidence="16 18" type="primary">NB</name>
</gene>
<evidence type="ECO:0000313" key="26">
    <source>
        <dbReference type="EMBL" id="AXA17895.1"/>
    </source>
</evidence>
<dbReference type="Pfam" id="PF04159">
    <property type="entry name" value="NB"/>
    <property type="match status" value="1"/>
</dbReference>
<proteinExistence type="inferred from homology"/>
<dbReference type="Proteomes" id="UP001397779">
    <property type="component" value="Genome"/>
</dbReference>
<evidence type="ECO:0000256" key="9">
    <source>
        <dbReference type="ARBA" id="ARBA00022989"/>
    </source>
</evidence>
<dbReference type="GO" id="GO:0016020">
    <property type="term" value="C:membrane"/>
    <property type="evidence" value="ECO:0007669"/>
    <property type="project" value="InterPro"/>
</dbReference>
<evidence type="ECO:0000313" key="23">
    <source>
        <dbReference type="EMBL" id="AXA15832.1"/>
    </source>
</evidence>
<evidence type="ECO:0000313" key="17">
    <source>
        <dbReference type="EMBL" id="AVR49382.1"/>
    </source>
</evidence>
<evidence type="ECO:0000256" key="13">
    <source>
        <dbReference type="ARBA" id="ARBA00023180"/>
    </source>
</evidence>
<dbReference type="EMBL" id="MH585152">
    <property type="protein sequence ID" value="AXA17587.1"/>
    <property type="molecule type" value="Viral_cRNA"/>
</dbReference>
<dbReference type="EMBL" id="MK380316">
    <property type="protein sequence ID" value="AZY32075.1"/>
    <property type="molecule type" value="Viral_cRNA"/>
</dbReference>
<dbReference type="Proteomes" id="UP001395593">
    <property type="component" value="Genome"/>
</dbReference>
<evidence type="ECO:0000256" key="1">
    <source>
        <dbReference type="ARBA" id="ARBA00004462"/>
    </source>
</evidence>
<keyword evidence="11 16" id="KW-0406">Ion transport</keyword>
<comment type="subunit">
    <text evidence="16">Dimer.</text>
</comment>
<evidence type="ECO:0000256" key="16">
    <source>
        <dbReference type="RuleBase" id="RU363024"/>
    </source>
</evidence>
<dbReference type="EMBL" id="MH606701">
    <property type="protein sequence ID" value="AXB73692.1"/>
    <property type="molecule type" value="Viral_cRNA"/>
</dbReference>
<keyword evidence="8 16" id="KW-0735">Signal-anchor</keyword>
<feature type="transmembrane region" description="Helical" evidence="16">
    <location>
        <begin position="20"/>
        <end position="40"/>
    </location>
</feature>
<protein>
    <recommendedName>
        <fullName evidence="3 16">Glycoprotein NB</fullName>
    </recommendedName>
</protein>
<evidence type="ECO:0000313" key="19">
    <source>
        <dbReference type="EMBL" id="AVR51778.1"/>
    </source>
</evidence>
<comment type="function">
    <text evidence="15">Putative viral proton channel. May play a role in virus entry.</text>
</comment>
<keyword evidence="4 16" id="KW-0813">Transport</keyword>
<keyword evidence="7 16" id="KW-0946">Virion</keyword>
<comment type="similarity">
    <text evidence="2 16">Belongs to the influenza viruses type B glycoprotein NB family.</text>
</comment>
<evidence type="ECO:0000256" key="8">
    <source>
        <dbReference type="ARBA" id="ARBA00022968"/>
    </source>
</evidence>
<evidence type="ECO:0000256" key="14">
    <source>
        <dbReference type="ARBA" id="ARBA00023303"/>
    </source>
</evidence>
<evidence type="ECO:0000313" key="21">
    <source>
        <dbReference type="EMBL" id="AXA14380.1"/>
    </source>
</evidence>
<evidence type="ECO:0000313" key="25">
    <source>
        <dbReference type="EMBL" id="AXA17587.1"/>
    </source>
</evidence>
<evidence type="ECO:0000256" key="3">
    <source>
        <dbReference type="ARBA" id="ARBA00020665"/>
    </source>
</evidence>
<keyword evidence="5 16" id="KW-0812">Transmembrane</keyword>
<evidence type="ECO:0000256" key="10">
    <source>
        <dbReference type="ARBA" id="ARBA00023039"/>
    </source>
</evidence>
<dbReference type="GO" id="GO:1902600">
    <property type="term" value="P:proton transmembrane transport"/>
    <property type="evidence" value="ECO:0007669"/>
    <property type="project" value="UniProtKB-KW"/>
</dbReference>
<keyword evidence="14 16" id="KW-0407">Ion channel</keyword>
<accession>A0A2R3ZIA4</accession>
<evidence type="ECO:0000313" key="22">
    <source>
        <dbReference type="EMBL" id="AXA15129.1"/>
    </source>
</evidence>
<reference evidence="18" key="1">
    <citation type="submission" date="2018-02" db="EMBL/GenBank/DDBJ databases">
        <title>Influenza Sequencing Activity group.</title>
        <authorList>
            <person name="Jernigan D."/>
            <person name="Wentworth D."/>
            <person name="Katz J."/>
            <person name="Barnes J."/>
            <person name="Gubareva L."/>
            <person name="Garten R."/>
            <person name="Xu X."/>
        </authorList>
    </citation>
    <scope>NUCLEOTIDE SEQUENCE</scope>
    <source>
        <strain evidence="17">B/Alabama/01/2018</strain>
        <strain evidence="19">B/Colorado/03/2018</strain>
        <strain evidence="18">B/Michigan/95/2017</strain>
    </source>
</reference>
<reference evidence="21" key="2">
    <citation type="submission" date="2018-07" db="EMBL/GenBank/DDBJ databases">
        <title>Influenza Sequencing Activity group.</title>
        <authorList>
            <person name="Jernigan D."/>
            <person name="Wentworth D."/>
            <person name="Katz J."/>
            <person name="Barnes J."/>
            <person name="Garten R."/>
            <person name="Xu X."/>
        </authorList>
    </citation>
    <scope>NUCLEOTIDE SEQUENCE</scope>
    <source>
        <strain evidence="25">B/California/16/2018</strain>
        <strain evidence="22">B/Iowa/05/2018</strain>
        <strain evidence="26">B/Iowa/09/2018</strain>
        <strain evidence="21">B/Michigan/95/2017</strain>
        <strain evidence="24">B/New Jersey/39/2017</strain>
        <strain evidence="20">B/New Mexico/11/2018</strain>
        <strain evidence="23">B/Washington/12/2018</strain>
    </source>
</reference>
<dbReference type="EMBL" id="MH135983">
    <property type="protein sequence ID" value="AVR51778.1"/>
    <property type="molecule type" value="Viral_cRNA"/>
</dbReference>
<dbReference type="InterPro" id="IPR007288">
    <property type="entry name" value="InfluenzaB_glycoprotein_NB"/>
</dbReference>
<evidence type="ECO:0000256" key="12">
    <source>
        <dbReference type="ARBA" id="ARBA00023136"/>
    </source>
</evidence>
<dbReference type="EMBL" id="MH585074">
    <property type="protein sequence ID" value="AXA17478.1"/>
    <property type="molecule type" value="Viral_cRNA"/>
</dbReference>
<dbReference type="EMBL" id="MH583370">
    <property type="protein sequence ID" value="AXA15129.1"/>
    <property type="molecule type" value="Viral_cRNA"/>
</dbReference>
<organismHost>
    <name type="scientific">Homo sapiens</name>
    <name type="common">Human</name>
    <dbReference type="NCBI Taxonomy" id="9606"/>
</organismHost>
<evidence type="ECO:0000313" key="28">
    <source>
        <dbReference type="EMBL" id="QAX89800.1"/>
    </source>
</evidence>
<evidence type="ECO:0000256" key="4">
    <source>
        <dbReference type="ARBA" id="ARBA00022448"/>
    </source>
</evidence>
<keyword evidence="6 16" id="KW-0375">Hydrogen ion transport</keyword>
<organism evidence="18">
    <name type="scientific">Influenza B virus</name>
    <dbReference type="NCBI Taxonomy" id="11520"/>
    <lineage>
        <taxon>Viruses</taxon>
        <taxon>Riboviria</taxon>
        <taxon>Orthornavirae</taxon>
        <taxon>Negarnaviricota</taxon>
        <taxon>Polyploviricotina</taxon>
        <taxon>Insthoviricetes</taxon>
        <taxon>Articulavirales</taxon>
        <taxon>Orthomyxoviridae</taxon>
        <taxon>Betainfluenzavirus</taxon>
        <taxon>Betainfluenzavirus influenzae</taxon>
    </lineage>
</organism>
<dbReference type="EMBL" id="MH362843">
    <property type="protein sequence ID" value="AWK96661.1"/>
    <property type="molecule type" value="Viral_cRNA"/>
</dbReference>
<evidence type="ECO:0000313" key="20">
    <source>
        <dbReference type="EMBL" id="AWK96661.1"/>
    </source>
</evidence>
<dbReference type="EMBL" id="MH581841">
    <property type="protein sequence ID" value="AXA14380.1"/>
    <property type="molecule type" value="Viral_cRNA"/>
</dbReference>
<dbReference type="EMBL" id="MH130392">
    <property type="protein sequence ID" value="AVR49382.1"/>
    <property type="molecule type" value="Viral_cRNA"/>
</dbReference>
<reference evidence="27" key="3">
    <citation type="submission" date="2019-01" db="EMBL/GenBank/DDBJ databases">
        <title>2017-2018 Influenza Surveillance among DoD Populations.</title>
        <authorList>
            <person name="Gruner W.E."/>
            <person name="Fries A.C."/>
            <person name="Garrett C.M."/>
            <person name="Powell M.L."/>
            <person name="Minnich D.E."/>
            <person name="Couch M.R."/>
            <person name="Hanson J.F."/>
            <person name="DeMarcus L.S."/>
            <person name="Crum M.E."/>
            <person name="Bogue A.L."/>
            <person name="Federinko S.P."/>
            <person name="Macias E.A."/>
            <person name="West C.A."/>
            <person name="Poel J.R."/>
        </authorList>
    </citation>
    <scope>NUCLEOTIDE SEQUENCE</scope>
    <source>
        <strain evidence="28">B/Italy/7284/2017</strain>
        <strain evidence="27">B/Texas/7083/2018</strain>
    </source>
</reference>
<evidence type="ECO:0000313" key="18">
    <source>
        <dbReference type="EMBL" id="AVR50205.1"/>
    </source>
</evidence>
<evidence type="ECO:0000256" key="6">
    <source>
        <dbReference type="ARBA" id="ARBA00022781"/>
    </source>
</evidence>